<dbReference type="Proteomes" id="UP001159915">
    <property type="component" value="Unassembled WGS sequence"/>
</dbReference>
<dbReference type="Proteomes" id="UP000595107">
    <property type="component" value="Chromosome"/>
</dbReference>
<evidence type="ECO:0000313" key="15">
    <source>
        <dbReference type="Proteomes" id="UP000196240"/>
    </source>
</evidence>
<evidence type="ECO:0000313" key="19">
    <source>
        <dbReference type="Proteomes" id="UP000277537"/>
    </source>
</evidence>
<dbReference type="EMBL" id="RHXE01000003">
    <property type="protein sequence ID" value="RSE26450.1"/>
    <property type="molecule type" value="Genomic_DNA"/>
</dbReference>
<dbReference type="EMBL" id="CP022298">
    <property type="protein sequence ID" value="AZN64381.1"/>
    <property type="molecule type" value="Genomic_DNA"/>
</dbReference>
<evidence type="ECO:0000313" key="9">
    <source>
        <dbReference type="EMBL" id="PZQ93329.1"/>
    </source>
</evidence>
<evidence type="ECO:0000313" key="12">
    <source>
        <dbReference type="EMBL" id="SJX22027.1"/>
    </source>
</evidence>
<dbReference type="InterPro" id="IPR011846">
    <property type="entry name" value="Cyd_oper_YbgE"/>
</dbReference>
<gene>
    <name evidence="12" type="ORF">ACNJC6_01658</name>
    <name evidence="3" type="ORF">AJO04nite_13740</name>
    <name evidence="2" type="ORF">CFH90_10230</name>
    <name evidence="9" type="ORF">DI542_02300</name>
    <name evidence="11" type="ORF">EGT73_02420</name>
    <name evidence="10" type="ORF">I6G67_07040</name>
    <name evidence="6" type="ORF">N5C10_06735</name>
    <name evidence="5" type="ORF">N5D11_08650</name>
    <name evidence="7" type="ORF">N5I27_10335</name>
    <name evidence="8" type="ORF">N5J46_05680</name>
    <name evidence="4" type="ORF">N7566_15120</name>
    <name evidence="13" type="ORF">NCTC10308_01342</name>
    <name evidence="14" type="ORF">QBJ73_00240</name>
</gene>
<dbReference type="Proteomes" id="UP001161567">
    <property type="component" value="Unassembled WGS sequence"/>
</dbReference>
<evidence type="ECO:0000313" key="10">
    <source>
        <dbReference type="EMBL" id="QPS05186.1"/>
    </source>
</evidence>
<dbReference type="EMBL" id="JAOCLH010000007">
    <property type="protein sequence ID" value="MDH2171923.1"/>
    <property type="molecule type" value="Genomic_DNA"/>
</dbReference>
<dbReference type="AlphaFoldDB" id="A0A0W8H0L2"/>
<evidence type="ECO:0000313" key="5">
    <source>
        <dbReference type="EMBL" id="MDH0656186.1"/>
    </source>
</evidence>
<reference evidence="9 16" key="3">
    <citation type="submission" date="2017-11" db="EMBL/GenBank/DDBJ databases">
        <title>Infants hospitalized years apart are colonized by the same room-sourced microbial strains.</title>
        <authorList>
            <person name="Brooks B."/>
            <person name="Olm M.R."/>
            <person name="Firek B.A."/>
            <person name="Baker R."/>
            <person name="Thomas B.C."/>
            <person name="Morowitz M.J."/>
            <person name="Banfield J.F."/>
        </authorList>
    </citation>
    <scope>NUCLEOTIDE SEQUENCE [LARGE SCALE GENOMIC DNA]</scope>
    <source>
        <strain evidence="9">S2_003_000_R3_20</strain>
    </source>
</reference>
<evidence type="ECO:0000313" key="11">
    <source>
        <dbReference type="EMBL" id="RSE26450.1"/>
    </source>
</evidence>
<evidence type="ECO:0000313" key="3">
    <source>
        <dbReference type="EMBL" id="GEK44116.1"/>
    </source>
</evidence>
<evidence type="ECO:0000313" key="2">
    <source>
        <dbReference type="EMBL" id="AZN64381.1"/>
    </source>
</evidence>
<evidence type="ECO:0000313" key="14">
    <source>
        <dbReference type="EMBL" id="WMG18105.1"/>
    </source>
</evidence>
<dbReference type="Proteomes" id="UP001161099">
    <property type="component" value="Unassembled WGS sequence"/>
</dbReference>
<dbReference type="Proteomes" id="UP001157887">
    <property type="component" value="Unassembled WGS sequence"/>
</dbReference>
<feature type="transmembrane region" description="Helical" evidence="1">
    <location>
        <begin position="79"/>
        <end position="97"/>
    </location>
</feature>
<keyword evidence="22" id="KW-1185">Reference proteome</keyword>
<evidence type="ECO:0000313" key="6">
    <source>
        <dbReference type="EMBL" id="MDH0968964.1"/>
    </source>
</evidence>
<evidence type="ECO:0000256" key="1">
    <source>
        <dbReference type="SAM" id="Phobius"/>
    </source>
</evidence>
<dbReference type="EMBL" id="FUUY01000004">
    <property type="protein sequence ID" value="SJX22027.1"/>
    <property type="molecule type" value="Genomic_DNA"/>
</dbReference>
<feature type="transmembrane region" description="Helical" evidence="1">
    <location>
        <begin position="52"/>
        <end position="72"/>
    </location>
</feature>
<reference evidence="12 15" key="1">
    <citation type="submission" date="2017-02" db="EMBL/GenBank/DDBJ databases">
        <authorList>
            <person name="Peterson S.W."/>
        </authorList>
    </citation>
    <scope>NUCLEOTIDE SEQUENCE [LARGE SCALE GENOMIC DNA]</scope>
    <source>
        <strain evidence="12">C6</strain>
    </source>
</reference>
<reference evidence="13 17" key="4">
    <citation type="submission" date="2018-06" db="EMBL/GenBank/DDBJ databases">
        <authorList>
            <consortium name="Pathogen Informatics"/>
            <person name="Doyle S."/>
        </authorList>
    </citation>
    <scope>NUCLEOTIDE SEQUENCE [LARGE SCALE GENOMIC DNA]</scope>
    <source>
        <strain evidence="13 17">NCTC10308</strain>
    </source>
</reference>
<keyword evidence="1" id="KW-1133">Transmembrane helix</keyword>
<proteinExistence type="predicted"/>
<keyword evidence="1" id="KW-0472">Membrane</keyword>
<dbReference type="Proteomes" id="UP000277537">
    <property type="component" value="Unassembled WGS sequence"/>
</dbReference>
<dbReference type="Proteomes" id="UP000196240">
    <property type="component" value="Unassembled WGS sequence"/>
</dbReference>
<dbReference type="EMBL" id="JAOECG010000028">
    <property type="protein sequence ID" value="MDG9788287.1"/>
    <property type="molecule type" value="Genomic_DNA"/>
</dbReference>
<dbReference type="EMBL" id="QFQJ01000005">
    <property type="protein sequence ID" value="PZQ93329.1"/>
    <property type="molecule type" value="Genomic_DNA"/>
</dbReference>
<dbReference type="EMBL" id="JAOCIL010000001">
    <property type="protein sequence ID" value="MDH1438755.1"/>
    <property type="molecule type" value="Genomic_DNA"/>
</dbReference>
<feature type="transmembrane region" description="Helical" evidence="1">
    <location>
        <begin position="18"/>
        <end position="40"/>
    </location>
</feature>
<evidence type="ECO:0000313" key="7">
    <source>
        <dbReference type="EMBL" id="MDH1438755.1"/>
    </source>
</evidence>
<dbReference type="RefSeq" id="WP_004696655.1">
    <property type="nucleotide sequence ID" value="NZ_BBTB01000001.1"/>
</dbReference>
<accession>A0A0W8H0L2</accession>
<dbReference type="Pfam" id="PF09600">
    <property type="entry name" value="Cyd_oper_YbgE"/>
    <property type="match status" value="1"/>
</dbReference>
<evidence type="ECO:0000313" key="18">
    <source>
        <dbReference type="Proteomes" id="UP000276980"/>
    </source>
</evidence>
<reference evidence="3 20" key="6">
    <citation type="submission" date="2019-07" db="EMBL/GenBank/DDBJ databases">
        <title>Whole genome shotgun sequence of Acinetobacter johnsonii NBRC 102197.</title>
        <authorList>
            <person name="Hosoyama A."/>
            <person name="Uohara A."/>
            <person name="Ohji S."/>
            <person name="Ichikawa N."/>
        </authorList>
    </citation>
    <scope>NUCLEOTIDE SEQUENCE [LARGE SCALE GENOMIC DNA]</scope>
    <source>
        <strain evidence="3 20">NBRC 102197</strain>
    </source>
</reference>
<dbReference type="EMBL" id="JAOCDR010000015">
    <property type="protein sequence ID" value="MDH0656186.1"/>
    <property type="molecule type" value="Genomic_DNA"/>
</dbReference>
<dbReference type="EMBL" id="BJUJ01000030">
    <property type="protein sequence ID" value="GEK44116.1"/>
    <property type="molecule type" value="Genomic_DNA"/>
</dbReference>
<dbReference type="Proteomes" id="UP000254227">
    <property type="component" value="Unassembled WGS sequence"/>
</dbReference>
<dbReference type="EMBL" id="CP065666">
    <property type="protein sequence ID" value="QPS05186.1"/>
    <property type="molecule type" value="Genomic_DNA"/>
</dbReference>
<dbReference type="Proteomes" id="UP000321274">
    <property type="component" value="Unassembled WGS sequence"/>
</dbReference>
<reference evidence="10 21" key="7">
    <citation type="submission" date="2020-12" db="EMBL/GenBank/DDBJ databases">
        <title>FDA dAtabase for Regulatory Grade micrObial Sequences (FDA-ARGOS): Supporting development and validation of Infectious Disease Dx tests.</title>
        <authorList>
            <person name="Sproer C."/>
            <person name="Gronow S."/>
            <person name="Severitt S."/>
            <person name="Schroder I."/>
            <person name="Tallon L."/>
            <person name="Sadzewicz L."/>
            <person name="Zhao X."/>
            <person name="Boylan J."/>
            <person name="Ott S."/>
            <person name="Bowen H."/>
            <person name="Vavikolanu K."/>
            <person name="Mehta A."/>
            <person name="Aluvathingal J."/>
            <person name="Nadendla S."/>
            <person name="Lowell S."/>
            <person name="Myers T."/>
            <person name="Yan Y."/>
            <person name="Sichtig H."/>
        </authorList>
    </citation>
    <scope>NUCLEOTIDE SEQUENCE [LARGE SCALE GENOMIC DNA]</scope>
    <source>
        <strain evidence="10 21">FDAARGOS_910</strain>
    </source>
</reference>
<evidence type="ECO:0000313" key="17">
    <source>
        <dbReference type="Proteomes" id="UP000254227"/>
    </source>
</evidence>
<reference evidence="4" key="8">
    <citation type="submission" date="2022-09" db="EMBL/GenBank/DDBJ databases">
        <title>Intensive care unit water sources are persistently colonized with multi-drug resistant bacteria and are the site of extensive horizontal gene transfer of antibiotic resistance genes.</title>
        <authorList>
            <person name="Diorio-Toth L."/>
        </authorList>
    </citation>
    <scope>NUCLEOTIDE SEQUENCE</scope>
    <source>
        <strain evidence="8">GD03649</strain>
        <strain evidence="7">GD03725</strain>
        <strain evidence="5">GD03851</strain>
        <strain evidence="6">GD03920</strain>
        <strain evidence="4">GD04065</strain>
    </source>
</reference>
<evidence type="ECO:0000313" key="13">
    <source>
        <dbReference type="EMBL" id="SUT94066.1"/>
    </source>
</evidence>
<protein>
    <submittedName>
        <fullName evidence="4">Cyd operon YbgE family protein</fullName>
    </submittedName>
    <submittedName>
        <fullName evidence="13">Cyd operon protein YbgE (Cyd_oper_YbgE) family protein</fullName>
    </submittedName>
    <submittedName>
        <fullName evidence="9">Cytochrome bd biosynthesis protein</fullName>
    </submittedName>
</protein>
<organism evidence="9 16">
    <name type="scientific">Acinetobacter johnsonii</name>
    <dbReference type="NCBI Taxonomy" id="40214"/>
    <lineage>
        <taxon>Bacteria</taxon>
        <taxon>Pseudomonadati</taxon>
        <taxon>Pseudomonadota</taxon>
        <taxon>Gammaproteobacteria</taxon>
        <taxon>Moraxellales</taxon>
        <taxon>Moraxellaceae</taxon>
        <taxon>Acinetobacter</taxon>
    </lineage>
</organism>
<sequence>MTDVAMENQTVDKKPNKFAMLISCLLAFPLAAVLLVHPAAMLDDNGHYSHSALMYIMIGISGGFIHGVGFVPRHWIWKWLFSPFLSWPLMIWGYYTWFFS</sequence>
<evidence type="ECO:0000313" key="4">
    <source>
        <dbReference type="EMBL" id="MDG9788287.1"/>
    </source>
</evidence>
<evidence type="ECO:0000313" key="16">
    <source>
        <dbReference type="Proteomes" id="UP000249282"/>
    </source>
</evidence>
<dbReference type="Proteomes" id="UP000276980">
    <property type="component" value="Chromosome"/>
</dbReference>
<evidence type="ECO:0000313" key="21">
    <source>
        <dbReference type="Proteomes" id="UP000595107"/>
    </source>
</evidence>
<dbReference type="GeneID" id="56339189"/>
<evidence type="ECO:0000313" key="20">
    <source>
        <dbReference type="Proteomes" id="UP000321274"/>
    </source>
</evidence>
<reference evidence="14 22" key="9">
    <citation type="submission" date="2023-04" db="EMBL/GenBank/DDBJ databases">
        <title>Acinetobacter johnsonii isolate AYTCM encoding NDM-1, OXA-58 and PER-1.</title>
        <authorList>
            <person name="Tian C."/>
            <person name="Wang S."/>
            <person name="Fan X."/>
            <person name="Xia D."/>
        </authorList>
    </citation>
    <scope>NUCLEOTIDE SEQUENCE [LARGE SCALE GENOMIC DNA]</scope>
    <source>
        <strain evidence="14 22">AYTCM</strain>
    </source>
</reference>
<evidence type="ECO:0000313" key="8">
    <source>
        <dbReference type="EMBL" id="MDH2171923.1"/>
    </source>
</evidence>
<keyword evidence="1" id="KW-0812">Transmembrane</keyword>
<name>A0A0W8H0L2_ACIJO</name>
<dbReference type="Proteomes" id="UP001244586">
    <property type="component" value="Chromosome"/>
</dbReference>
<dbReference type="EMBL" id="CP121776">
    <property type="protein sequence ID" value="WMG18105.1"/>
    <property type="molecule type" value="Genomic_DNA"/>
</dbReference>
<dbReference type="Proteomes" id="UP000249282">
    <property type="component" value="Unassembled WGS sequence"/>
</dbReference>
<dbReference type="Proteomes" id="UP001162261">
    <property type="component" value="Unassembled WGS sequence"/>
</dbReference>
<dbReference type="EMBL" id="JAOCBE010000001">
    <property type="protein sequence ID" value="MDH0968964.1"/>
    <property type="molecule type" value="Genomic_DNA"/>
</dbReference>
<reference evidence="2 18" key="2">
    <citation type="submission" date="2017-06" db="EMBL/GenBank/DDBJ databases">
        <title>Complete Genome Sequence of the Carbazole-Degrading Bacterium Acinetobacter johnsonii IC001.</title>
        <authorList>
            <person name="Vejarano F."/>
            <person name="Suzuki-Minakuchi C."/>
            <person name="Ohtsubo Y."/>
            <person name="Tsuda M."/>
            <person name="Okada K."/>
            <person name="Nojiri H."/>
        </authorList>
    </citation>
    <scope>NUCLEOTIDE SEQUENCE [LARGE SCALE GENOMIC DNA]</scope>
    <source>
        <strain evidence="2 18">IC001</strain>
    </source>
</reference>
<evidence type="ECO:0000313" key="22">
    <source>
        <dbReference type="Proteomes" id="UP001244586"/>
    </source>
</evidence>
<dbReference type="EMBL" id="UFRV01000006">
    <property type="protein sequence ID" value="SUT94066.1"/>
    <property type="molecule type" value="Genomic_DNA"/>
</dbReference>
<reference evidence="11 19" key="5">
    <citation type="submission" date="2018-10" db="EMBL/GenBank/DDBJ databases">
        <title>Transmission dynamics of multidrug resistant bacteria on intensive care unit surfaces.</title>
        <authorList>
            <person name="D'Souza A.W."/>
            <person name="Potter R.F."/>
            <person name="Wallace M."/>
            <person name="Shupe A."/>
            <person name="Patel S."/>
            <person name="Sun S."/>
            <person name="Gul D."/>
            <person name="Kwon J.H."/>
            <person name="Andleeb S."/>
            <person name="Burnham C.-A.D."/>
            <person name="Dantas G."/>
        </authorList>
    </citation>
    <scope>NUCLEOTIDE SEQUENCE [LARGE SCALE GENOMIC DNA]</scope>
    <source>
        <strain evidence="11 19">AJ_385</strain>
    </source>
</reference>